<dbReference type="KEGG" id="nef:GP480_00025"/>
<keyword evidence="3" id="KW-0479">Metal-binding</keyword>
<gene>
    <name evidence="4" type="ORF">GP480_00025</name>
</gene>
<dbReference type="Gene3D" id="3.40.190.10">
    <property type="entry name" value="Periplasmic binding protein-like II"/>
    <property type="match status" value="2"/>
</dbReference>
<reference evidence="4 5" key="1">
    <citation type="journal article" date="2020" name="MBio">
        <title>Erratum for Teymournejad et al., 'Isolation and Molecular Analysis of a Novel Neorickettsia Species That Causes Potomac Horse Fever'.</title>
        <authorList>
            <person name="Teymournejad O."/>
            <person name="Lin M."/>
            <person name="Bekebrede H."/>
            <person name="Kamr A."/>
            <person name="Toribio R.E."/>
            <person name="Arroyo L.G."/>
            <person name="Baird J.D."/>
            <person name="Rikihisa Y."/>
        </authorList>
    </citation>
    <scope>NUCLEOTIDE SEQUENCE [LARGE SCALE GENOMIC DNA]</scope>
    <source>
        <strain evidence="4 5">Fin17</strain>
    </source>
</reference>
<reference evidence="4 5" key="2">
    <citation type="journal article" date="2020" name="MBio">
        <title>Isolation and Molecular Analysis of a Novel Neorickettsia Species That Causes Potomac Horse Fever.</title>
        <authorList>
            <person name="Teymournejad O."/>
            <person name="Lin M."/>
            <person name="Bekebrede H."/>
            <person name="Kamr A."/>
            <person name="Toribio R.E."/>
            <person name="Arroyo L.G."/>
            <person name="Baird J.D."/>
            <person name="Rikihisa Y."/>
        </authorList>
    </citation>
    <scope>NUCLEOTIDE SEQUENCE [LARGE SCALE GENOMIC DNA]</scope>
    <source>
        <strain evidence="4 5">Fin17</strain>
    </source>
</reference>
<feature type="binding site" evidence="3">
    <location>
        <position position="217"/>
    </location>
    <ligand>
        <name>Fe cation</name>
        <dbReference type="ChEBI" id="CHEBI:24875"/>
    </ligand>
</feature>
<dbReference type="InterPro" id="IPR006059">
    <property type="entry name" value="SBP"/>
</dbReference>
<sequence length="335" mass="37594">MLFFLYKKPAPTQSKATQQKENVVNIYSSRKEEMVKEIFAAFTERTGIKVNYITDDATKLISRMKSEGANTSADVFLAADVVNLALAESEGLLECVSSTILENVLTPDLRNCYWFGLTRRMAVIVYSKERVNPSDIRNYEDLADSKWKDRLLLRSSNSPYNQSLIASVILANGEEKAEAWIKGVIRNMARPPYGGDTDQIKGVASGEGDLTVVNSYYLARILSSNKEAYKKVAQRVGVIFPNQDNRGTFVNISGAGVAKNAKHKENAIKFLEYMVTEEAQKLYVSKNYEYPVVTSVEIPEVLKNWGEYKIDSSSLSKIFPYMSAAVYMADQNGWK</sequence>
<evidence type="ECO:0000313" key="5">
    <source>
        <dbReference type="Proteomes" id="UP000464912"/>
    </source>
</evidence>
<dbReference type="PIRSF" id="PIRSF002825">
    <property type="entry name" value="CfbpA"/>
    <property type="match status" value="1"/>
</dbReference>
<protein>
    <submittedName>
        <fullName evidence="4">Extracellular solute-binding protein</fullName>
    </submittedName>
</protein>
<dbReference type="GO" id="GO:0046872">
    <property type="term" value="F:metal ion binding"/>
    <property type="evidence" value="ECO:0007669"/>
    <property type="project" value="UniProtKB-KW"/>
</dbReference>
<dbReference type="Pfam" id="PF13416">
    <property type="entry name" value="SBP_bac_8"/>
    <property type="match status" value="1"/>
</dbReference>
<dbReference type="AlphaFoldDB" id="A0A6P1GB01"/>
<organism evidence="4 5">
    <name type="scientific">Neorickettsia findlayensis</name>
    <dbReference type="NCBI Taxonomy" id="2686014"/>
    <lineage>
        <taxon>Bacteria</taxon>
        <taxon>Pseudomonadati</taxon>
        <taxon>Pseudomonadota</taxon>
        <taxon>Alphaproteobacteria</taxon>
        <taxon>Rickettsiales</taxon>
        <taxon>Anaplasmataceae</taxon>
        <taxon>Neorickettsia</taxon>
    </lineage>
</organism>
<dbReference type="InterPro" id="IPR026045">
    <property type="entry name" value="Ferric-bd"/>
</dbReference>
<dbReference type="PANTHER" id="PTHR30006:SF15">
    <property type="entry name" value="IRON-UTILIZATION PERIPLASMIC PROTEIN"/>
    <property type="match status" value="1"/>
</dbReference>
<evidence type="ECO:0000256" key="3">
    <source>
        <dbReference type="PIRSR" id="PIRSR002825-1"/>
    </source>
</evidence>
<name>A0A6P1GB01_9RICK</name>
<accession>A0A6P1GB01</accession>
<dbReference type="Proteomes" id="UP000464912">
    <property type="component" value="Chromosome"/>
</dbReference>
<dbReference type="GO" id="GO:0030288">
    <property type="term" value="C:outer membrane-bounded periplasmic space"/>
    <property type="evidence" value="ECO:0007669"/>
    <property type="project" value="TreeGrafter"/>
</dbReference>
<dbReference type="EMBL" id="CP047224">
    <property type="protein sequence ID" value="QHD65545.1"/>
    <property type="molecule type" value="Genomic_DNA"/>
</dbReference>
<comment type="similarity">
    <text evidence="1">Belongs to the bacterial solute-binding protein 1 family.</text>
</comment>
<evidence type="ECO:0000256" key="2">
    <source>
        <dbReference type="ARBA" id="ARBA00022729"/>
    </source>
</evidence>
<keyword evidence="3" id="KW-0408">Iron</keyword>
<keyword evidence="5" id="KW-1185">Reference proteome</keyword>
<dbReference type="PANTHER" id="PTHR30006">
    <property type="entry name" value="THIAMINE-BINDING PERIPLASMIC PROTEIN-RELATED"/>
    <property type="match status" value="1"/>
</dbReference>
<evidence type="ECO:0000256" key="1">
    <source>
        <dbReference type="ARBA" id="ARBA00008520"/>
    </source>
</evidence>
<keyword evidence="2" id="KW-0732">Signal</keyword>
<proteinExistence type="inferred from homology"/>
<feature type="binding site" evidence="3">
    <location>
        <position position="216"/>
    </location>
    <ligand>
        <name>Fe cation</name>
        <dbReference type="ChEBI" id="CHEBI:24875"/>
    </ligand>
</feature>
<evidence type="ECO:0000313" key="4">
    <source>
        <dbReference type="EMBL" id="QHD65545.1"/>
    </source>
</evidence>
<dbReference type="SUPFAM" id="SSF53850">
    <property type="entry name" value="Periplasmic binding protein-like II"/>
    <property type="match status" value="1"/>
</dbReference>